<evidence type="ECO:0000313" key="4">
    <source>
        <dbReference type="Proteomes" id="UP000580250"/>
    </source>
</evidence>
<proteinExistence type="predicted"/>
<evidence type="ECO:0000259" key="2">
    <source>
        <dbReference type="PROSITE" id="PS51767"/>
    </source>
</evidence>
<evidence type="ECO:0000313" key="3">
    <source>
        <dbReference type="EMBL" id="CAD2177393.1"/>
    </source>
</evidence>
<feature type="chain" id="PRO_5028413288" description="Peptidase A1 domain-containing protein" evidence="1">
    <location>
        <begin position="21"/>
        <end position="86"/>
    </location>
</feature>
<comment type="caution">
    <text evidence="3">The sequence shown here is derived from an EMBL/GenBank/DDBJ whole genome shotgun (WGS) entry which is preliminary data.</text>
</comment>
<gene>
    <name evidence="3" type="ORF">MENT_LOCUS29266</name>
</gene>
<protein>
    <recommendedName>
        <fullName evidence="2">Peptidase A1 domain-containing protein</fullName>
    </recommendedName>
</protein>
<dbReference type="OrthoDB" id="771136at2759"/>
<dbReference type="InterPro" id="IPR021109">
    <property type="entry name" value="Peptidase_aspartic_dom_sf"/>
</dbReference>
<dbReference type="AlphaFoldDB" id="A0A6V7VR48"/>
<dbReference type="Proteomes" id="UP000580250">
    <property type="component" value="Unassembled WGS sequence"/>
</dbReference>
<feature type="signal peptide" evidence="1">
    <location>
        <begin position="1"/>
        <end position="20"/>
    </location>
</feature>
<dbReference type="InterPro" id="IPR033121">
    <property type="entry name" value="PEPTIDASE_A1"/>
</dbReference>
<keyword evidence="1" id="KW-0732">Signal</keyword>
<dbReference type="EMBL" id="CAJEWN010000297">
    <property type="protein sequence ID" value="CAD2177393.1"/>
    <property type="molecule type" value="Genomic_DNA"/>
</dbReference>
<name>A0A6V7VR48_MELEN</name>
<feature type="domain" description="Peptidase A1" evidence="2">
    <location>
        <begin position="48"/>
        <end position="86"/>
    </location>
</feature>
<dbReference type="PROSITE" id="PS51767">
    <property type="entry name" value="PEPTIDASE_A1"/>
    <property type="match status" value="1"/>
</dbReference>
<reference evidence="3 4" key="1">
    <citation type="submission" date="2020-08" db="EMBL/GenBank/DDBJ databases">
        <authorList>
            <person name="Koutsovoulos G."/>
            <person name="Danchin GJ E."/>
        </authorList>
    </citation>
    <scope>NUCLEOTIDE SEQUENCE [LARGE SCALE GENOMIC DNA]</scope>
</reference>
<organism evidence="3 4">
    <name type="scientific">Meloidogyne enterolobii</name>
    <name type="common">Root-knot nematode worm</name>
    <name type="synonym">Meloidogyne mayaguensis</name>
    <dbReference type="NCBI Taxonomy" id="390850"/>
    <lineage>
        <taxon>Eukaryota</taxon>
        <taxon>Metazoa</taxon>
        <taxon>Ecdysozoa</taxon>
        <taxon>Nematoda</taxon>
        <taxon>Chromadorea</taxon>
        <taxon>Rhabditida</taxon>
        <taxon>Tylenchina</taxon>
        <taxon>Tylenchomorpha</taxon>
        <taxon>Tylenchoidea</taxon>
        <taxon>Meloidogynidae</taxon>
        <taxon>Meloidogyninae</taxon>
        <taxon>Meloidogyne</taxon>
    </lineage>
</organism>
<sequence>MNLIFIFLFFIQINFNLINSNQIRKRRQSNLEPSLNGSIPFGIVQFNRVGVIPIGTPPKNFTLSLNLQSSAFWVVDNNADFPWTKT</sequence>
<evidence type="ECO:0000256" key="1">
    <source>
        <dbReference type="SAM" id="SignalP"/>
    </source>
</evidence>
<accession>A0A6V7VR48</accession>
<dbReference type="SUPFAM" id="SSF50630">
    <property type="entry name" value="Acid proteases"/>
    <property type="match status" value="1"/>
</dbReference>